<evidence type="ECO:0000256" key="2">
    <source>
        <dbReference type="SAM" id="Phobius"/>
    </source>
</evidence>
<keyword evidence="1" id="KW-0175">Coiled coil</keyword>
<evidence type="ECO:0000313" key="3">
    <source>
        <dbReference type="EMBL" id="GHB84159.1"/>
    </source>
</evidence>
<dbReference type="Proteomes" id="UP000598271">
    <property type="component" value="Unassembled WGS sequence"/>
</dbReference>
<dbReference type="RefSeq" id="WP_189567461.1">
    <property type="nucleotide sequence ID" value="NZ_BMXF01000005.1"/>
</dbReference>
<gene>
    <name evidence="3" type="ORF">GCM10007390_44200</name>
</gene>
<organism evidence="3 4">
    <name type="scientific">Persicitalea jodogahamensis</name>
    <dbReference type="NCBI Taxonomy" id="402147"/>
    <lineage>
        <taxon>Bacteria</taxon>
        <taxon>Pseudomonadati</taxon>
        <taxon>Bacteroidota</taxon>
        <taxon>Cytophagia</taxon>
        <taxon>Cytophagales</taxon>
        <taxon>Spirosomataceae</taxon>
        <taxon>Persicitalea</taxon>
    </lineage>
</organism>
<name>A0A8J3D756_9BACT</name>
<protein>
    <submittedName>
        <fullName evidence="3">Uncharacterized protein</fullName>
    </submittedName>
</protein>
<keyword evidence="4" id="KW-1185">Reference proteome</keyword>
<dbReference type="AlphaFoldDB" id="A0A8J3D756"/>
<sequence>MKKSSDKKDQLERFVRDNREDFDRLEPDDSLWGRIENQLGDTEPEVVVPIKTPPRFRDWGRAYFDWRVAAGLLLALGVSYLVYLNKEYGVTRDPQVALNVPTYAREFTQYNDAIDQKRRELIRLTTDNPDLYKEFSADLDRLEKSYGNLRSELSKAPNQEALVQAMIQNLQWQIDLLNQQLTILQRIKQANERHESKAII</sequence>
<reference evidence="3 4" key="1">
    <citation type="journal article" date="2014" name="Int. J. Syst. Evol. Microbiol.">
        <title>Complete genome sequence of Corynebacterium casei LMG S-19264T (=DSM 44701T), isolated from a smear-ripened cheese.</title>
        <authorList>
            <consortium name="US DOE Joint Genome Institute (JGI-PGF)"/>
            <person name="Walter F."/>
            <person name="Albersmeier A."/>
            <person name="Kalinowski J."/>
            <person name="Ruckert C."/>
        </authorList>
    </citation>
    <scope>NUCLEOTIDE SEQUENCE [LARGE SCALE GENOMIC DNA]</scope>
    <source>
        <strain evidence="3 4">KCTC 12866</strain>
    </source>
</reference>
<keyword evidence="2" id="KW-1133">Transmembrane helix</keyword>
<accession>A0A8J3D756</accession>
<evidence type="ECO:0000256" key="1">
    <source>
        <dbReference type="SAM" id="Coils"/>
    </source>
</evidence>
<proteinExistence type="predicted"/>
<evidence type="ECO:0000313" key="4">
    <source>
        <dbReference type="Proteomes" id="UP000598271"/>
    </source>
</evidence>
<keyword evidence="2" id="KW-0812">Transmembrane</keyword>
<dbReference type="EMBL" id="BMXF01000005">
    <property type="protein sequence ID" value="GHB84159.1"/>
    <property type="molecule type" value="Genomic_DNA"/>
</dbReference>
<comment type="caution">
    <text evidence="3">The sequence shown here is derived from an EMBL/GenBank/DDBJ whole genome shotgun (WGS) entry which is preliminary data.</text>
</comment>
<feature type="coiled-coil region" evidence="1">
    <location>
        <begin position="132"/>
        <end position="187"/>
    </location>
</feature>
<keyword evidence="2" id="KW-0472">Membrane</keyword>
<feature type="transmembrane region" description="Helical" evidence="2">
    <location>
        <begin position="64"/>
        <end position="83"/>
    </location>
</feature>